<gene>
    <name evidence="2" type="ORF">IAA73_10250</name>
</gene>
<organism evidence="2 3">
    <name type="scientific">Candidatus Gallipaludibacter merdavium</name>
    <dbReference type="NCBI Taxonomy" id="2840839"/>
    <lineage>
        <taxon>Bacteria</taxon>
        <taxon>Pseudomonadati</taxon>
        <taxon>Bacteroidota</taxon>
        <taxon>Bacteroidia</taxon>
        <taxon>Bacteroidales</taxon>
        <taxon>Candidatus Gallipaludibacter</taxon>
    </lineage>
</organism>
<dbReference type="InterPro" id="IPR016181">
    <property type="entry name" value="Acyl_CoA_acyltransferase"/>
</dbReference>
<accession>A0A9D9HVB0</accession>
<dbReference type="EMBL" id="JADIMG010000097">
    <property type="protein sequence ID" value="MBO8460695.1"/>
    <property type="molecule type" value="Genomic_DNA"/>
</dbReference>
<reference evidence="2" key="2">
    <citation type="journal article" date="2021" name="PeerJ">
        <title>Extensive microbial diversity within the chicken gut microbiome revealed by metagenomics and culture.</title>
        <authorList>
            <person name="Gilroy R."/>
            <person name="Ravi A."/>
            <person name="Getino M."/>
            <person name="Pursley I."/>
            <person name="Horton D.L."/>
            <person name="Alikhan N.F."/>
            <person name="Baker D."/>
            <person name="Gharbi K."/>
            <person name="Hall N."/>
            <person name="Watson M."/>
            <person name="Adriaenssens E.M."/>
            <person name="Foster-Nyarko E."/>
            <person name="Jarju S."/>
            <person name="Secka A."/>
            <person name="Antonio M."/>
            <person name="Oren A."/>
            <person name="Chaudhuri R.R."/>
            <person name="La Ragione R."/>
            <person name="Hildebrand F."/>
            <person name="Pallen M.J."/>
        </authorList>
    </citation>
    <scope>NUCLEOTIDE SEQUENCE</scope>
    <source>
        <strain evidence="2">G3-3990</strain>
    </source>
</reference>
<dbReference type="InterPro" id="IPR038740">
    <property type="entry name" value="BioF2-like_GNAT_dom"/>
</dbReference>
<name>A0A9D9HVB0_9BACT</name>
<feature type="domain" description="BioF2-like acetyltransferase" evidence="1">
    <location>
        <begin position="152"/>
        <end position="270"/>
    </location>
</feature>
<dbReference type="Pfam" id="PF13480">
    <property type="entry name" value="Acetyltransf_6"/>
    <property type="match status" value="1"/>
</dbReference>
<dbReference type="AlphaFoldDB" id="A0A9D9HVB0"/>
<evidence type="ECO:0000259" key="1">
    <source>
        <dbReference type="Pfam" id="PF13480"/>
    </source>
</evidence>
<dbReference type="Gene3D" id="3.40.630.30">
    <property type="match status" value="1"/>
</dbReference>
<evidence type="ECO:0000313" key="3">
    <source>
        <dbReference type="Proteomes" id="UP000823641"/>
    </source>
</evidence>
<comment type="caution">
    <text evidence="2">The sequence shown here is derived from an EMBL/GenBank/DDBJ whole genome shotgun (WGS) entry which is preliminary data.</text>
</comment>
<sequence length="318" mass="37605">MMTNKEQYKQLCDKQPDIPLFMQYWWMQAVCIGKEWDVLLSFDQQGNIQGALPYLFRKRMGMKYIVCPQETQINGLWTLASLTDEQRQSVYDDIIQQLNHLGLAYYYQHFPLHSEAPDYFDKHKFTCKKRWTYRIDDLSNLDYVISQFSKNKKRQLQKALSLHADFSLTADEFYHFHVLCLQEQGKIISYSKEFFQSLYTAATERQQGQIIAIKNAEGTLLSALFLVWDHQAAYYLIPCYSKTYAATGASALNVLEAIKFARQHVNVFDFEGSMVKGIANSYKQFGTTKHEYYSVSRYYKMLFRFAIWYNKLKTRKQR</sequence>
<evidence type="ECO:0000313" key="2">
    <source>
        <dbReference type="EMBL" id="MBO8460695.1"/>
    </source>
</evidence>
<protein>
    <submittedName>
        <fullName evidence="2">GNAT family N-acetyltransferase</fullName>
    </submittedName>
</protein>
<proteinExistence type="predicted"/>
<reference evidence="2" key="1">
    <citation type="submission" date="2020-10" db="EMBL/GenBank/DDBJ databases">
        <authorList>
            <person name="Gilroy R."/>
        </authorList>
    </citation>
    <scope>NUCLEOTIDE SEQUENCE</scope>
    <source>
        <strain evidence="2">G3-3990</strain>
    </source>
</reference>
<dbReference type="Proteomes" id="UP000823641">
    <property type="component" value="Unassembled WGS sequence"/>
</dbReference>
<dbReference type="SUPFAM" id="SSF55729">
    <property type="entry name" value="Acyl-CoA N-acyltransferases (Nat)"/>
    <property type="match status" value="1"/>
</dbReference>